<dbReference type="EMBL" id="CAJQZP010001306">
    <property type="protein sequence ID" value="CAG5038309.1"/>
    <property type="molecule type" value="Genomic_DNA"/>
</dbReference>
<protein>
    <submittedName>
        <fullName evidence="1">(apollo) hypothetical protein</fullName>
    </submittedName>
</protein>
<name>A0A8S3XUY3_PARAO</name>
<evidence type="ECO:0000313" key="1">
    <source>
        <dbReference type="EMBL" id="CAG5038309.1"/>
    </source>
</evidence>
<gene>
    <name evidence="1" type="ORF">PAPOLLO_LOCUS21332</name>
</gene>
<dbReference type="Proteomes" id="UP000691718">
    <property type="component" value="Unassembled WGS sequence"/>
</dbReference>
<proteinExistence type="predicted"/>
<dbReference type="AlphaFoldDB" id="A0A8S3XUY3"/>
<sequence>MATIWAALVVVGNTLESYDDQPPPSFDDQVIYQEYSDLDTVPLAVDQKIGNAMKRGYNTLREPDENTAVLLYKIIQGSRLRDEFPGQYYRPISESVDYVELSPKTPETVDTKMMVTKRLTNVNKRREANNAYKSNSRYRPQQKWKAKKGSQMICYFKLCTFRSPS</sequence>
<accession>A0A8S3XUY3</accession>
<reference evidence="1" key="1">
    <citation type="submission" date="2021-04" db="EMBL/GenBank/DDBJ databases">
        <authorList>
            <person name="Tunstrom K."/>
        </authorList>
    </citation>
    <scope>NUCLEOTIDE SEQUENCE</scope>
</reference>
<evidence type="ECO:0000313" key="2">
    <source>
        <dbReference type="Proteomes" id="UP000691718"/>
    </source>
</evidence>
<organism evidence="1 2">
    <name type="scientific">Parnassius apollo</name>
    <name type="common">Apollo butterfly</name>
    <name type="synonym">Papilio apollo</name>
    <dbReference type="NCBI Taxonomy" id="110799"/>
    <lineage>
        <taxon>Eukaryota</taxon>
        <taxon>Metazoa</taxon>
        <taxon>Ecdysozoa</taxon>
        <taxon>Arthropoda</taxon>
        <taxon>Hexapoda</taxon>
        <taxon>Insecta</taxon>
        <taxon>Pterygota</taxon>
        <taxon>Neoptera</taxon>
        <taxon>Endopterygota</taxon>
        <taxon>Lepidoptera</taxon>
        <taxon>Glossata</taxon>
        <taxon>Ditrysia</taxon>
        <taxon>Papilionoidea</taxon>
        <taxon>Papilionidae</taxon>
        <taxon>Parnassiinae</taxon>
        <taxon>Parnassini</taxon>
        <taxon>Parnassius</taxon>
        <taxon>Parnassius</taxon>
    </lineage>
</organism>
<comment type="caution">
    <text evidence="1">The sequence shown here is derived from an EMBL/GenBank/DDBJ whole genome shotgun (WGS) entry which is preliminary data.</text>
</comment>
<keyword evidence="2" id="KW-1185">Reference proteome</keyword>
<dbReference type="OrthoDB" id="7481515at2759"/>